<sequence>MVKHQHSSRAAGRRLGRPGRAYEWLLMMMDSGEVSPEYIDPEEKKISADCGRVAGCLACVLFALNKYTIY</sequence>
<gene>
    <name evidence="1" type="ORF">I7I53_11716</name>
</gene>
<proteinExistence type="predicted"/>
<dbReference type="EMBL" id="CP069107">
    <property type="protein sequence ID" value="QSS57516.1"/>
    <property type="molecule type" value="Genomic_DNA"/>
</dbReference>
<evidence type="ECO:0000313" key="2">
    <source>
        <dbReference type="Proteomes" id="UP000663419"/>
    </source>
</evidence>
<organism evidence="1 2">
    <name type="scientific">Ajellomyces capsulatus (strain H88)</name>
    <name type="common">Darling's disease fungus</name>
    <name type="synonym">Histoplasma capsulatum</name>
    <dbReference type="NCBI Taxonomy" id="544711"/>
    <lineage>
        <taxon>Eukaryota</taxon>
        <taxon>Fungi</taxon>
        <taxon>Dikarya</taxon>
        <taxon>Ascomycota</taxon>
        <taxon>Pezizomycotina</taxon>
        <taxon>Eurotiomycetes</taxon>
        <taxon>Eurotiomycetidae</taxon>
        <taxon>Onygenales</taxon>
        <taxon>Ajellomycetaceae</taxon>
        <taxon>Histoplasma</taxon>
    </lineage>
</organism>
<accession>A0A8A1LTT5</accession>
<name>A0A8A1LTT5_AJEC8</name>
<protein>
    <submittedName>
        <fullName evidence="1">Uncharacterized protein</fullName>
    </submittedName>
</protein>
<reference evidence="1" key="1">
    <citation type="submission" date="2021-01" db="EMBL/GenBank/DDBJ databases">
        <title>Chromosome-level genome assembly of a human fungal pathogen reveals clustering of transcriptionally co-regulated genes.</title>
        <authorList>
            <person name="Voorhies M."/>
            <person name="Cohen S."/>
            <person name="Shea T.P."/>
            <person name="Petrus S."/>
            <person name="Munoz J.F."/>
            <person name="Poplawski S."/>
            <person name="Goldman W.E."/>
            <person name="Michael T."/>
            <person name="Cuomo C.A."/>
            <person name="Sil A."/>
            <person name="Beyhan S."/>
        </authorList>
    </citation>
    <scope>NUCLEOTIDE SEQUENCE</scope>
    <source>
        <strain evidence="1">H88</strain>
    </source>
</reference>
<dbReference type="Proteomes" id="UP000663419">
    <property type="component" value="Chromosome 6"/>
</dbReference>
<evidence type="ECO:0000313" key="1">
    <source>
        <dbReference type="EMBL" id="QSS57516.1"/>
    </source>
</evidence>
<dbReference type="AlphaFoldDB" id="A0A8A1LTT5"/>
<dbReference type="VEuPathDB" id="FungiDB:I7I53_11716"/>